<reference evidence="1" key="1">
    <citation type="submission" date="2023-07" db="EMBL/GenBank/DDBJ databases">
        <title>Two novel species in the genus Flavivirga.</title>
        <authorList>
            <person name="Kwon K."/>
        </authorList>
    </citation>
    <scope>NUCLEOTIDE SEQUENCE</scope>
    <source>
        <strain evidence="1">KCTC 52353</strain>
    </source>
</reference>
<organism evidence="1 2">
    <name type="scientific">Flavivirga aquimarina</name>
    <dbReference type="NCBI Taxonomy" id="2027862"/>
    <lineage>
        <taxon>Bacteria</taxon>
        <taxon>Pseudomonadati</taxon>
        <taxon>Bacteroidota</taxon>
        <taxon>Flavobacteriia</taxon>
        <taxon>Flavobacteriales</taxon>
        <taxon>Flavobacteriaceae</taxon>
        <taxon>Flavivirga</taxon>
    </lineage>
</organism>
<keyword evidence="2" id="KW-1185">Reference proteome</keyword>
<dbReference type="EMBL" id="JAUOEK010000105">
    <property type="protein sequence ID" value="MDO5970022.1"/>
    <property type="molecule type" value="Genomic_DNA"/>
</dbReference>
<evidence type="ECO:0008006" key="3">
    <source>
        <dbReference type="Google" id="ProtNLM"/>
    </source>
</evidence>
<name>A0ABT8WA48_9FLAO</name>
<evidence type="ECO:0000313" key="1">
    <source>
        <dbReference type="EMBL" id="MDO5970022.1"/>
    </source>
</evidence>
<sequence length="108" mass="12719">MKKVNFYFELKSKGSLANVFFYPEQENVSVRLETDSNRKEWKNESFELLVENPFEYELQVYGVSGTEWEAELKIITKSNTKSFIKWSGTTGDTRRNISVRRKPIMNLP</sequence>
<protein>
    <recommendedName>
        <fullName evidence="3">CBM20 domain-containing protein</fullName>
    </recommendedName>
</protein>
<dbReference type="Proteomes" id="UP001176883">
    <property type="component" value="Unassembled WGS sequence"/>
</dbReference>
<proteinExistence type="predicted"/>
<comment type="caution">
    <text evidence="1">The sequence shown here is derived from an EMBL/GenBank/DDBJ whole genome shotgun (WGS) entry which is preliminary data.</text>
</comment>
<dbReference type="RefSeq" id="WP_303277716.1">
    <property type="nucleotide sequence ID" value="NZ_JAUOEK010000105.1"/>
</dbReference>
<accession>A0ABT8WA48</accession>
<evidence type="ECO:0000313" key="2">
    <source>
        <dbReference type="Proteomes" id="UP001176883"/>
    </source>
</evidence>
<gene>
    <name evidence="1" type="ORF">Q4Q35_09390</name>
</gene>